<evidence type="ECO:0008006" key="4">
    <source>
        <dbReference type="Google" id="ProtNLM"/>
    </source>
</evidence>
<proteinExistence type="predicted"/>
<evidence type="ECO:0000256" key="1">
    <source>
        <dbReference type="SAM" id="MobiDB-lite"/>
    </source>
</evidence>
<dbReference type="InterPro" id="IPR037126">
    <property type="entry name" value="PdaC/RsiV-like_sf"/>
</dbReference>
<dbReference type="Proteomes" id="UP000717981">
    <property type="component" value="Unassembled WGS sequence"/>
</dbReference>
<dbReference type="PROSITE" id="PS51257">
    <property type="entry name" value="PROKAR_LIPOPROTEIN"/>
    <property type="match status" value="1"/>
</dbReference>
<organism evidence="2 3">
    <name type="scientific">Pseudoxanthomonas taiwanensis</name>
    <dbReference type="NCBI Taxonomy" id="176598"/>
    <lineage>
        <taxon>Bacteria</taxon>
        <taxon>Pseudomonadati</taxon>
        <taxon>Pseudomonadota</taxon>
        <taxon>Gammaproteobacteria</taxon>
        <taxon>Lysobacterales</taxon>
        <taxon>Lysobacteraceae</taxon>
        <taxon>Pseudoxanthomonas</taxon>
    </lineage>
</organism>
<keyword evidence="3" id="KW-1185">Reference proteome</keyword>
<accession>A0A921TH26</accession>
<feature type="compositionally biased region" description="Low complexity" evidence="1">
    <location>
        <begin position="29"/>
        <end position="46"/>
    </location>
</feature>
<dbReference type="Gene3D" id="3.30.565.40">
    <property type="entry name" value="Fervidobacterium nodosum Rt17-B1 like"/>
    <property type="match status" value="1"/>
</dbReference>
<comment type="caution">
    <text evidence="2">The sequence shown here is derived from an EMBL/GenBank/DDBJ whole genome shotgun (WGS) entry which is preliminary data.</text>
</comment>
<name>A0A921TH26_9GAMM</name>
<dbReference type="Gene3D" id="3.90.640.20">
    <property type="entry name" value="Heat-shock cognate protein, ATPase"/>
    <property type="match status" value="1"/>
</dbReference>
<dbReference type="OrthoDB" id="5637at2"/>
<reference evidence="2" key="1">
    <citation type="submission" date="2017-10" db="EMBL/GenBank/DDBJ databases">
        <title>Whole genome sequencing of members of genus Pseudoxanthomonas.</title>
        <authorList>
            <person name="Kumar S."/>
            <person name="Bansal K."/>
            <person name="Kaur A."/>
            <person name="Patil P."/>
            <person name="Sharma S."/>
            <person name="Patil P.B."/>
        </authorList>
    </citation>
    <scope>NUCLEOTIDE SEQUENCE</scope>
    <source>
        <strain evidence="2">DSM 22914</strain>
    </source>
</reference>
<dbReference type="RefSeq" id="WP_162123384.1">
    <property type="nucleotide sequence ID" value="NZ_PDWK01000005.1"/>
</dbReference>
<dbReference type="EMBL" id="PDWK01000005">
    <property type="protein sequence ID" value="KAF1690468.1"/>
    <property type="molecule type" value="Genomic_DNA"/>
</dbReference>
<protein>
    <recommendedName>
        <fullName evidence="4">DUF3298 domain-containing protein</fullName>
    </recommendedName>
</protein>
<evidence type="ECO:0000313" key="3">
    <source>
        <dbReference type="Proteomes" id="UP000717981"/>
    </source>
</evidence>
<dbReference type="AlphaFoldDB" id="A0A921TH26"/>
<sequence length="282" mass="30115">MRRNKTWIVLSLMLVLVAGCRREVPEAGAPAAASAGAPDVPQAAGEDAGDADTGPPPSMEDVIEHDPRYVVGISYPPSARVHPGLARVLSDYAQAARHELMEAVEGVEPGVMRAPYELSLGFRDLVNTPSVVAVAADGSLYTGGAHGQPLVARFVWLPRQGELLTSEHLLSAEGWKAVADYAAEQLGTAAHTRAADEALDPAQRRQLLEVALKMIEEGTQPEPENFAHFEPVMGPGGRIAALRFVFPPYQVGPYADGVQYVEVPVAVFAPHLAPAYRGLFLE</sequence>
<evidence type="ECO:0000313" key="2">
    <source>
        <dbReference type="EMBL" id="KAF1690468.1"/>
    </source>
</evidence>
<gene>
    <name evidence="2" type="ORF">CR938_01875</name>
</gene>
<feature type="region of interest" description="Disordered" evidence="1">
    <location>
        <begin position="29"/>
        <end position="63"/>
    </location>
</feature>